<dbReference type="Proteomes" id="UP000769157">
    <property type="component" value="Unassembled WGS sequence"/>
</dbReference>
<protein>
    <submittedName>
        <fullName evidence="1">Uncharacterized protein</fullName>
    </submittedName>
</protein>
<evidence type="ECO:0000313" key="1">
    <source>
        <dbReference type="EMBL" id="KAH3660041.1"/>
    </source>
</evidence>
<name>A0A9P8NVK7_9ASCO</name>
<accession>A0A9P8NVK7</accession>
<dbReference type="EMBL" id="JAEUBE010000511">
    <property type="protein sequence ID" value="KAH3660041.1"/>
    <property type="molecule type" value="Genomic_DNA"/>
</dbReference>
<evidence type="ECO:0000313" key="2">
    <source>
        <dbReference type="Proteomes" id="UP000769157"/>
    </source>
</evidence>
<dbReference type="OrthoDB" id="10640260at2759"/>
<dbReference type="RefSeq" id="XP_046057752.1">
    <property type="nucleotide sequence ID" value="XM_046208621.1"/>
</dbReference>
<reference evidence="1" key="2">
    <citation type="submission" date="2021-01" db="EMBL/GenBank/DDBJ databases">
        <authorList>
            <person name="Schikora-Tamarit M.A."/>
        </authorList>
    </citation>
    <scope>NUCLEOTIDE SEQUENCE</scope>
    <source>
        <strain evidence="1">CBS6075</strain>
    </source>
</reference>
<sequence>MQASRADLRDLILEILGSKTPWLTEFTTLPRTRSEASLAAFTAKVFGITSRAEANSAIASCSREPTVVAKFSKNMFKAHSTAPPPGTTWPLSNVRFTTDSESCKDRSISSNE</sequence>
<reference evidence="1" key="1">
    <citation type="journal article" date="2021" name="Open Biol.">
        <title>Shared evolutionary footprints suggest mitochondrial oxidative damage underlies multiple complex I losses in fungi.</title>
        <authorList>
            <person name="Schikora-Tamarit M.A."/>
            <person name="Marcet-Houben M."/>
            <person name="Nosek J."/>
            <person name="Gabaldon T."/>
        </authorList>
    </citation>
    <scope>NUCLEOTIDE SEQUENCE</scope>
    <source>
        <strain evidence="1">CBS6075</strain>
    </source>
</reference>
<keyword evidence="2" id="KW-1185">Reference proteome</keyword>
<dbReference type="GeneID" id="70239210"/>
<organism evidence="1 2">
    <name type="scientific">Ogataea philodendri</name>
    <dbReference type="NCBI Taxonomy" id="1378263"/>
    <lineage>
        <taxon>Eukaryota</taxon>
        <taxon>Fungi</taxon>
        <taxon>Dikarya</taxon>
        <taxon>Ascomycota</taxon>
        <taxon>Saccharomycotina</taxon>
        <taxon>Pichiomycetes</taxon>
        <taxon>Pichiales</taxon>
        <taxon>Pichiaceae</taxon>
        <taxon>Ogataea</taxon>
    </lineage>
</organism>
<proteinExistence type="predicted"/>
<comment type="caution">
    <text evidence="1">The sequence shown here is derived from an EMBL/GenBank/DDBJ whole genome shotgun (WGS) entry which is preliminary data.</text>
</comment>
<gene>
    <name evidence="1" type="ORF">OGAPHI_007246</name>
</gene>
<dbReference type="AlphaFoldDB" id="A0A9P8NVK7"/>